<evidence type="ECO:0000313" key="4">
    <source>
        <dbReference type="Proteomes" id="UP000789405"/>
    </source>
</evidence>
<feature type="compositionally biased region" description="Basic and acidic residues" evidence="1">
    <location>
        <begin position="760"/>
        <end position="774"/>
    </location>
</feature>
<keyword evidence="4" id="KW-1185">Reference proteome</keyword>
<feature type="region of interest" description="Disordered" evidence="1">
    <location>
        <begin position="755"/>
        <end position="779"/>
    </location>
</feature>
<evidence type="ECO:0000256" key="2">
    <source>
        <dbReference type="SAM" id="Phobius"/>
    </source>
</evidence>
<feature type="region of interest" description="Disordered" evidence="1">
    <location>
        <begin position="624"/>
        <end position="659"/>
    </location>
</feature>
<dbReference type="EMBL" id="CAJVPY010007544">
    <property type="protein sequence ID" value="CAG8682131.1"/>
    <property type="molecule type" value="Genomic_DNA"/>
</dbReference>
<comment type="caution">
    <text evidence="3">The sequence shown here is derived from an EMBL/GenBank/DDBJ whole genome shotgun (WGS) entry which is preliminary data.</text>
</comment>
<feature type="non-terminal residue" evidence="3">
    <location>
        <position position="869"/>
    </location>
</feature>
<dbReference type="AlphaFoldDB" id="A0A9N9HKH5"/>
<feature type="transmembrane region" description="Helical" evidence="2">
    <location>
        <begin position="821"/>
        <end position="845"/>
    </location>
</feature>
<proteinExistence type="predicted"/>
<keyword evidence="2" id="KW-0472">Membrane</keyword>
<keyword evidence="2" id="KW-1133">Transmembrane helix</keyword>
<feature type="non-terminal residue" evidence="3">
    <location>
        <position position="1"/>
    </location>
</feature>
<protein>
    <submittedName>
        <fullName evidence="3">28377_t:CDS:1</fullName>
    </submittedName>
</protein>
<dbReference type="Proteomes" id="UP000789405">
    <property type="component" value="Unassembled WGS sequence"/>
</dbReference>
<dbReference type="OrthoDB" id="2447785at2759"/>
<keyword evidence="2" id="KW-0812">Transmembrane</keyword>
<evidence type="ECO:0000313" key="3">
    <source>
        <dbReference type="EMBL" id="CAG8682131.1"/>
    </source>
</evidence>
<reference evidence="3" key="1">
    <citation type="submission" date="2021-06" db="EMBL/GenBank/DDBJ databases">
        <authorList>
            <person name="Kallberg Y."/>
            <person name="Tangrot J."/>
            <person name="Rosling A."/>
        </authorList>
    </citation>
    <scope>NUCLEOTIDE SEQUENCE</scope>
    <source>
        <strain evidence="3">MA453B</strain>
    </source>
</reference>
<name>A0A9N9HKH5_9GLOM</name>
<feature type="compositionally biased region" description="Basic and acidic residues" evidence="1">
    <location>
        <begin position="640"/>
        <end position="659"/>
    </location>
</feature>
<evidence type="ECO:0000256" key="1">
    <source>
        <dbReference type="SAM" id="MobiDB-lite"/>
    </source>
</evidence>
<sequence length="869" mass="99991">FPQAKIKGGNLTSFFILPMATIDDGYALIYANSTNETVNNSFFTRGSVYANFITYNNTFQNRTILLYTFTNNITFNAIFCDIVSVGVGQVCTLSINNAIVNNITKEYKITKEFIRIYFLTSGSVLKVLSNLDLPNITTFGDVNWIVNSMPFGINVITAVAVFIYLAIPTKEQTEKMIEGIVGDAKEKINDKIDEVVSKYIDDAANSILKENNRSINEGIDGAQEKVINETDKIFEGSDGIKKDKNTIIEKIGNEIKKNLIDKTDKMINEIDDDIKIKIIDETKKYGSDIEEEIIKKIDEIIANFNNINKMNEEFGGAAKEIIEKFDNIKKKMNEEFGGDAKEIINKKFKKIGREIEKILNEANKKLKEAKQGRMKKIINKLPVSDEEDSSNEDTNEIINKVFEKIPEYAPRIIKNSFNDGNLYDNSVNEISKKIQSRFNDKRSEIFQQISKKSSYTPFMDNILSVETSTEIKTQLTKDTKGLQLNIEIHLVKEISSIEIKSIIFAKIHTEIAIILLQELLNILLEKFFIQLQEKLPAKIRNIKEFEDIIKEKTSINKYKAEEISTKISIEFSTEISKKIKEEISNKVQEEISNTIQEEISNKIQEEIENYFYKTLNTIHESDKVEDEDKLEISNGQEASNEGKDSSEKNSKSQEPEEQKIAKEIQNHHFTITYEIDEIKNLFHKTMDEKLDIKTAEKNKLVKSLNDILNNDVNKEVDMEHIIFIIFAIFDSESLIFLDNIVDNYAKKVKKNYNDLKTNSKTHDPKSDNNQKSDYDNNDENNDNKIERYIKWFIIIRVLFEIIFKHIPLIIIMAVYASSIVIYSYMPFMALITITSIIKISIYAFLAEPPQKTIYCESRLCKKSDTTKLR</sequence>
<feature type="transmembrane region" description="Helical" evidence="2">
    <location>
        <begin position="793"/>
        <end position="815"/>
    </location>
</feature>
<gene>
    <name evidence="3" type="ORF">DERYTH_LOCUS11870</name>
</gene>
<feature type="transmembrane region" description="Helical" evidence="2">
    <location>
        <begin position="149"/>
        <end position="167"/>
    </location>
</feature>
<accession>A0A9N9HKH5</accession>
<organism evidence="3 4">
    <name type="scientific">Dentiscutata erythropus</name>
    <dbReference type="NCBI Taxonomy" id="1348616"/>
    <lineage>
        <taxon>Eukaryota</taxon>
        <taxon>Fungi</taxon>
        <taxon>Fungi incertae sedis</taxon>
        <taxon>Mucoromycota</taxon>
        <taxon>Glomeromycotina</taxon>
        <taxon>Glomeromycetes</taxon>
        <taxon>Diversisporales</taxon>
        <taxon>Gigasporaceae</taxon>
        <taxon>Dentiscutata</taxon>
    </lineage>
</organism>